<dbReference type="OrthoDB" id="2333384at2759"/>
<dbReference type="AlphaFoldDB" id="A0A1X0QPI0"/>
<dbReference type="Proteomes" id="UP000242414">
    <property type="component" value="Unassembled WGS sequence"/>
</dbReference>
<dbReference type="InterPro" id="IPR011022">
    <property type="entry name" value="Arrestin_C-like"/>
</dbReference>
<feature type="domain" description="Arrestin C-terminal-like" evidence="1">
    <location>
        <begin position="167"/>
        <end position="309"/>
    </location>
</feature>
<dbReference type="InterPro" id="IPR050357">
    <property type="entry name" value="Arrestin_domain-protein"/>
</dbReference>
<dbReference type="PANTHER" id="PTHR11188">
    <property type="entry name" value="ARRESTIN DOMAIN CONTAINING PROTEIN"/>
    <property type="match status" value="1"/>
</dbReference>
<gene>
    <name evidence="2" type="ORF">BCV72DRAFT_282013</name>
</gene>
<dbReference type="Gene3D" id="2.60.40.640">
    <property type="match status" value="2"/>
</dbReference>
<reference evidence="2" key="1">
    <citation type="journal article" date="2016" name="Proc. Natl. Acad. Sci. U.S.A.">
        <title>Lipid metabolic changes in an early divergent fungus govern the establishment of a mutualistic symbiosis with endobacteria.</title>
        <authorList>
            <person name="Lastovetsky O.A."/>
            <person name="Gaspar M.L."/>
            <person name="Mondo S.J."/>
            <person name="LaButti K.M."/>
            <person name="Sandor L."/>
            <person name="Grigoriev I.V."/>
            <person name="Henry S.A."/>
            <person name="Pawlowska T.E."/>
        </authorList>
    </citation>
    <scope>NUCLEOTIDE SEQUENCE [LARGE SCALE GENOMIC DNA]</scope>
    <source>
        <strain evidence="2">ATCC 52814</strain>
    </source>
</reference>
<proteinExistence type="predicted"/>
<dbReference type="Pfam" id="PF02752">
    <property type="entry name" value="Arrestin_C"/>
    <property type="match status" value="1"/>
</dbReference>
<dbReference type="PANTHER" id="PTHR11188:SF17">
    <property type="entry name" value="FI21816P1"/>
    <property type="match status" value="1"/>
</dbReference>
<evidence type="ECO:0000313" key="2">
    <source>
        <dbReference type="EMBL" id="ORE01660.1"/>
    </source>
</evidence>
<name>A0A1X0QPI0_RHIZD</name>
<accession>A0A1X0QPI0</accession>
<dbReference type="SMART" id="SM01017">
    <property type="entry name" value="Arrestin_C"/>
    <property type="match status" value="1"/>
</dbReference>
<dbReference type="VEuPathDB" id="FungiDB:BCV72DRAFT_282013"/>
<dbReference type="InterPro" id="IPR014752">
    <property type="entry name" value="Arrestin-like_C"/>
</dbReference>
<dbReference type="GO" id="GO:0005737">
    <property type="term" value="C:cytoplasm"/>
    <property type="evidence" value="ECO:0007669"/>
    <property type="project" value="TreeGrafter"/>
</dbReference>
<protein>
    <recommendedName>
        <fullName evidence="1">Arrestin C-terminal-like domain-containing protein</fullName>
    </recommendedName>
</protein>
<evidence type="ECO:0000259" key="1">
    <source>
        <dbReference type="SMART" id="SM01017"/>
    </source>
</evidence>
<organism evidence="2">
    <name type="scientific">Rhizopus microsporus var. microsporus</name>
    <dbReference type="NCBI Taxonomy" id="86635"/>
    <lineage>
        <taxon>Eukaryota</taxon>
        <taxon>Fungi</taxon>
        <taxon>Fungi incertae sedis</taxon>
        <taxon>Mucoromycota</taxon>
        <taxon>Mucoromycotina</taxon>
        <taxon>Mucoromycetes</taxon>
        <taxon>Mucorales</taxon>
        <taxon>Mucorineae</taxon>
        <taxon>Rhizopodaceae</taxon>
        <taxon>Rhizopus</taxon>
    </lineage>
</organism>
<dbReference type="GO" id="GO:0015031">
    <property type="term" value="P:protein transport"/>
    <property type="evidence" value="ECO:0007669"/>
    <property type="project" value="TreeGrafter"/>
</dbReference>
<dbReference type="EMBL" id="KV922110">
    <property type="protein sequence ID" value="ORE01660.1"/>
    <property type="molecule type" value="Genomic_DNA"/>
</dbReference>
<sequence>MKDNQQDCSLSIELLPEFGWSIKDTPAYGPGSVFQGHVKLQLVKDTPIENIRLAFYAIERVPPYDIHFGAVRAIKNTLFSIQYTLWDHNKDRILNLEEDRSTSFPFTIQMPMVQFPPTFNHTVYQCNFQLMAVVNTSSGMIKHEQPVICMPFVETRLLKTPLMLSAGKSNLTAQLKMTATDFVPGDLIPLTLHVGSLSPNKKTQYVTVQLKLIQSVNIKVFEDMPCTDSIIASASHKLLLIPTPSGSFCDGELTLQLPPDLTPSCEYGKIANVTYRLQVSVEQKGPMGGIWNYFANFEDIPVIIGTLGYGIRVSDEFTTYDQYQLNGDGRLVDIPVPKFMKSIEYEDALPLYDSTRLPDYDAACTPLMIC</sequence>
<dbReference type="InterPro" id="IPR014756">
    <property type="entry name" value="Ig_E-set"/>
</dbReference>
<dbReference type="SUPFAM" id="SSF81296">
    <property type="entry name" value="E set domains"/>
    <property type="match status" value="1"/>
</dbReference>